<gene>
    <name evidence="1" type="ORF">N478_03085</name>
</gene>
<accession>A0A167LQA4</accession>
<dbReference type="PATRIC" id="fig|1365257.3.peg.3087"/>
<proteinExistence type="predicted"/>
<organism evidence="1 2">
    <name type="scientific">Pseudoalteromonas luteoviolacea S4060-1</name>
    <dbReference type="NCBI Taxonomy" id="1365257"/>
    <lineage>
        <taxon>Bacteria</taxon>
        <taxon>Pseudomonadati</taxon>
        <taxon>Pseudomonadota</taxon>
        <taxon>Gammaproteobacteria</taxon>
        <taxon>Alteromonadales</taxon>
        <taxon>Pseudoalteromonadaceae</taxon>
        <taxon>Pseudoalteromonas</taxon>
    </lineage>
</organism>
<comment type="caution">
    <text evidence="1">The sequence shown here is derived from an EMBL/GenBank/DDBJ whole genome shotgun (WGS) entry which is preliminary data.</text>
</comment>
<dbReference type="Proteomes" id="UP000076661">
    <property type="component" value="Unassembled WGS sequence"/>
</dbReference>
<dbReference type="AlphaFoldDB" id="A0A167LQA4"/>
<dbReference type="EMBL" id="AUXX01000023">
    <property type="protein sequence ID" value="KZN65005.1"/>
    <property type="molecule type" value="Genomic_DNA"/>
</dbReference>
<reference evidence="1 2" key="1">
    <citation type="submission" date="2013-07" db="EMBL/GenBank/DDBJ databases">
        <title>Comparative Genomic and Metabolomic Analysis of Twelve Strains of Pseudoalteromonas luteoviolacea.</title>
        <authorList>
            <person name="Vynne N.G."/>
            <person name="Mansson M."/>
            <person name="Gram L."/>
        </authorList>
    </citation>
    <scope>NUCLEOTIDE SEQUENCE [LARGE SCALE GENOMIC DNA]</scope>
    <source>
        <strain evidence="1 2">S4060-1</strain>
    </source>
</reference>
<sequence>MLDNWLPPSIYRRNNITSVPDAGLLILSLGLSLMFKAKGILPRGSMFFQTISNFTTYREYWVICTALCVSSQLFKVDDEQACNKYGPVRAKRRKRKGKTDYQPSQSCVFMPCLIINQCLRLLVRVNLQKN</sequence>
<protein>
    <submittedName>
        <fullName evidence="1">Uncharacterized protein</fullName>
    </submittedName>
</protein>
<evidence type="ECO:0000313" key="2">
    <source>
        <dbReference type="Proteomes" id="UP000076661"/>
    </source>
</evidence>
<name>A0A167LQA4_9GAMM</name>
<evidence type="ECO:0000313" key="1">
    <source>
        <dbReference type="EMBL" id="KZN65005.1"/>
    </source>
</evidence>